<evidence type="ECO:0000313" key="2">
    <source>
        <dbReference type="EMBL" id="NEY83100.1"/>
    </source>
</evidence>
<gene>
    <name evidence="2" type="ORF">G4D64_16745</name>
    <name evidence="1" type="ORF">H1Z61_16810</name>
</gene>
<comment type="caution">
    <text evidence="2">The sequence shown here is derived from an EMBL/GenBank/DDBJ whole genome shotgun (WGS) entry which is preliminary data.</text>
</comment>
<dbReference type="EMBL" id="JAAIWN010000073">
    <property type="protein sequence ID" value="NEY83100.1"/>
    <property type="molecule type" value="Genomic_DNA"/>
</dbReference>
<proteinExistence type="predicted"/>
<accession>A0A6B3VXQ8</accession>
<dbReference type="AlphaFoldDB" id="A0A6B3VXQ8"/>
<dbReference type="Proteomes" id="UP000472971">
    <property type="component" value="Unassembled WGS sequence"/>
</dbReference>
<reference evidence="1 4" key="2">
    <citation type="submission" date="2020-07" db="EMBL/GenBank/DDBJ databases">
        <authorList>
            <person name="Feng H."/>
        </authorList>
    </citation>
    <scope>NUCLEOTIDE SEQUENCE [LARGE SCALE GENOMIC DNA]</scope>
    <source>
        <strain evidence="4">s-12</strain>
        <strain evidence="1">S-12</strain>
    </source>
</reference>
<dbReference type="Proteomes" id="UP000570010">
    <property type="component" value="Unassembled WGS sequence"/>
</dbReference>
<sequence length="208" mass="24061">MSEAVYQYVQRLYSYVTAQEKRIKKLEKTITHIINDVEEIKTKPPLQVETIEYKFDQLKVESLEGTLNVGLNPADLQGIDEFSVKQPEPPFIGPKPIKLMRELEEELFSYLEIDLPAVINDTEKQLGLNLDESYIEFIKQDIRKQLPARINHYLSEQNSELRSKDKHEKVKEATIGKVKHDIHTAVFAFLSRLPKDQKGEEDNGTANH</sequence>
<reference evidence="2 3" key="1">
    <citation type="submission" date="2020-02" db="EMBL/GenBank/DDBJ databases">
        <title>Bacillus aquiflavi sp. nov., isolated from yellow water of strong flavor Chinese baijiu in Yibin region of China.</title>
        <authorList>
            <person name="Xie J."/>
        </authorList>
    </citation>
    <scope>NUCLEOTIDE SEQUENCE [LARGE SCALE GENOMIC DNA]</scope>
    <source>
        <strain evidence="2 3">3H-10</strain>
    </source>
</reference>
<organism evidence="2 3">
    <name type="scientific">Bacillus aquiflavi</name>
    <dbReference type="NCBI Taxonomy" id="2672567"/>
    <lineage>
        <taxon>Bacteria</taxon>
        <taxon>Bacillati</taxon>
        <taxon>Bacillota</taxon>
        <taxon>Bacilli</taxon>
        <taxon>Bacillales</taxon>
        <taxon>Bacillaceae</taxon>
        <taxon>Bacillus</taxon>
    </lineage>
</organism>
<dbReference type="Pfam" id="PF10737">
    <property type="entry name" value="GerPC"/>
    <property type="match status" value="1"/>
</dbReference>
<evidence type="ECO:0000313" key="4">
    <source>
        <dbReference type="Proteomes" id="UP000570010"/>
    </source>
</evidence>
<dbReference type="EMBL" id="JACEIO010000071">
    <property type="protein sequence ID" value="MBA4538741.1"/>
    <property type="molecule type" value="Genomic_DNA"/>
</dbReference>
<evidence type="ECO:0000313" key="3">
    <source>
        <dbReference type="Proteomes" id="UP000472971"/>
    </source>
</evidence>
<name>A0A6B3VXQ8_9BACI</name>
<evidence type="ECO:0000313" key="1">
    <source>
        <dbReference type="EMBL" id="MBA4538741.1"/>
    </source>
</evidence>
<protein>
    <submittedName>
        <fullName evidence="2">Spore gernimation protein</fullName>
    </submittedName>
</protein>
<dbReference type="RefSeq" id="WP_163243502.1">
    <property type="nucleotide sequence ID" value="NZ_CP082780.1"/>
</dbReference>
<keyword evidence="3" id="KW-1185">Reference proteome</keyword>
<dbReference type="InterPro" id="IPR019673">
    <property type="entry name" value="Spore_germination_GerPC"/>
</dbReference>